<dbReference type="AlphaFoldDB" id="A0A653EZB5"/>
<gene>
    <name evidence="1" type="ORF">BIN_B_04337</name>
</gene>
<proteinExistence type="predicted"/>
<organism evidence="1">
    <name type="scientific">Mycobacterium riyadhense</name>
    <dbReference type="NCBI Taxonomy" id="486698"/>
    <lineage>
        <taxon>Bacteria</taxon>
        <taxon>Bacillati</taxon>
        <taxon>Actinomycetota</taxon>
        <taxon>Actinomycetes</taxon>
        <taxon>Mycobacteriales</taxon>
        <taxon>Mycobacteriaceae</taxon>
        <taxon>Mycobacterium</taxon>
    </lineage>
</organism>
<accession>A0A653EZB5</accession>
<reference evidence="1" key="1">
    <citation type="submission" date="2019-05" db="EMBL/GenBank/DDBJ databases">
        <authorList>
            <person name="Naeem R."/>
            <person name="Antony C."/>
            <person name="Guan Q."/>
        </authorList>
    </citation>
    <scope>NUCLEOTIDE SEQUENCE</scope>
    <source>
        <strain evidence="1">2</strain>
    </source>
</reference>
<name>A0A653EZB5_9MYCO</name>
<sequence length="504" mass="55286">MNRVDALNQRYATCADLVRTGVEILAVGDPAGARFDAAVRRLMALFKEEGGGYLDDLVGAARALRWRHITQPQPLEFNPNLLYSAGEVTKHAARLRGAIGDQGLLDDLTAAATLVASTDPIVGSALLRSVEEVGADSSVVIAASRLVAAGLQVWLLEHNVLVLTAGELERHHSQREQAYVVGPPRFYPSSLVTAPATSGVSFLLPAWFGDRSVPRSAIAAYAEGAIRIEARVFTEGDTTELELDLTAEPEDENEYLPQPVWGNRQDDDREPTSEEVAARKVLLSGNLAMWLDDGERIRSLDPEQPAGERVTYTEIPAVRAGTYLLLRQGETERKALYQAAIARLAGGAVIEQAQEAWKRLLDKRIQQAGYRQAVKQLQAARVKTADRARAWTNPNLIRPNSDQDFERLLQWLGIPTQPTFGYATLLRKTLYQVSAEIGKQLEVAVSAADLSGLETTGHLSLDVETDGFRGILATRVLAISPFTEIVSRHDARVPFRDRSGQWLE</sequence>
<dbReference type="EMBL" id="LR589126">
    <property type="protein sequence ID" value="VTP02052.1"/>
    <property type="molecule type" value="Genomic_DNA"/>
</dbReference>
<evidence type="ECO:0000313" key="1">
    <source>
        <dbReference type="EMBL" id="VTP02052.1"/>
    </source>
</evidence>
<dbReference type="RefSeq" id="WP_239657219.1">
    <property type="nucleotide sequence ID" value="NZ_CAJMWM010000002.1"/>
</dbReference>
<protein>
    <submittedName>
        <fullName evidence="1">Uncharacterized protein</fullName>
    </submittedName>
</protein>